<dbReference type="InterPro" id="IPR001709">
    <property type="entry name" value="Flavoprot_Pyr_Nucl_cyt_Rdtase"/>
</dbReference>
<keyword evidence="9 16" id="KW-1133">Transmembrane helix</keyword>
<organism evidence="18 19">
    <name type="scientific">Naganishia liquefaciens</name>
    <dbReference type="NCBI Taxonomy" id="104408"/>
    <lineage>
        <taxon>Eukaryota</taxon>
        <taxon>Fungi</taxon>
        <taxon>Dikarya</taxon>
        <taxon>Basidiomycota</taxon>
        <taxon>Agaricomycotina</taxon>
        <taxon>Tremellomycetes</taxon>
        <taxon>Filobasidiales</taxon>
        <taxon>Filobasidiaceae</taxon>
        <taxon>Naganishia</taxon>
    </lineage>
</organism>
<evidence type="ECO:0000256" key="6">
    <source>
        <dbReference type="ARBA" id="ARBA00022692"/>
    </source>
</evidence>
<comment type="pathway">
    <text evidence="3">Protein modification; peptidyl-diphthamide biosynthesis.</text>
</comment>
<comment type="caution">
    <text evidence="18">The sequence shown here is derived from an EMBL/GenBank/DDBJ whole genome shotgun (WGS) entry which is preliminary data.</text>
</comment>
<feature type="transmembrane region" description="Helical" evidence="16">
    <location>
        <begin position="30"/>
        <end position="47"/>
    </location>
</feature>
<dbReference type="GO" id="GO:0090524">
    <property type="term" value="F:cytochrome-b5 reductase activity, acting on NADH"/>
    <property type="evidence" value="ECO:0007669"/>
    <property type="project" value="UniProtKB-EC"/>
</dbReference>
<feature type="binding site" evidence="14">
    <location>
        <position position="140"/>
    </location>
    <ligand>
        <name>FAD</name>
        <dbReference type="ChEBI" id="CHEBI:57692"/>
    </ligand>
</feature>
<keyword evidence="10 15" id="KW-0560">Oxidoreductase</keyword>
<dbReference type="InterPro" id="IPR039261">
    <property type="entry name" value="FNR_nucleotide-bd"/>
</dbReference>
<evidence type="ECO:0000256" key="1">
    <source>
        <dbReference type="ARBA" id="ARBA00001974"/>
    </source>
</evidence>
<keyword evidence="5 14" id="KW-0285">Flavoprotein</keyword>
<evidence type="ECO:0000256" key="5">
    <source>
        <dbReference type="ARBA" id="ARBA00022630"/>
    </source>
</evidence>
<comment type="similarity">
    <text evidence="4 15">Belongs to the flavoprotein pyridine nucleotide cytochrome reductase family.</text>
</comment>
<dbReference type="PANTHER" id="PTHR19370">
    <property type="entry name" value="NADH-CYTOCHROME B5 REDUCTASE"/>
    <property type="match status" value="1"/>
</dbReference>
<dbReference type="OrthoDB" id="432685at2759"/>
<dbReference type="PRINTS" id="PR00371">
    <property type="entry name" value="FPNCR"/>
</dbReference>
<dbReference type="InterPro" id="IPR001433">
    <property type="entry name" value="OxRdtase_FAD/NAD-bd"/>
</dbReference>
<evidence type="ECO:0000313" key="19">
    <source>
        <dbReference type="Proteomes" id="UP000620104"/>
    </source>
</evidence>
<comment type="subcellular location">
    <subcellularLocation>
        <location evidence="2">Mitochondrion outer membrane</location>
    </subcellularLocation>
</comment>
<protein>
    <recommendedName>
        <fullName evidence="15">NADH-cytochrome b5 reductase</fullName>
        <ecNumber evidence="15">1.6.2.2</ecNumber>
    </recommendedName>
</protein>
<keyword evidence="8 14" id="KW-0274">FAD</keyword>
<dbReference type="Pfam" id="PF00175">
    <property type="entry name" value="NAD_binding_1"/>
    <property type="match status" value="1"/>
</dbReference>
<keyword evidence="7" id="KW-0496">Mitochondrion</keyword>
<dbReference type="PROSITE" id="PS51384">
    <property type="entry name" value="FAD_FR"/>
    <property type="match status" value="1"/>
</dbReference>
<comment type="catalytic activity">
    <reaction evidence="15">
        <text>2 Fe(III)-[cytochrome b5] + NADH = 2 Fe(II)-[cytochrome b5] + NAD(+) + H(+)</text>
        <dbReference type="Rhea" id="RHEA:46680"/>
        <dbReference type="Rhea" id="RHEA-COMP:10438"/>
        <dbReference type="Rhea" id="RHEA-COMP:10439"/>
        <dbReference type="ChEBI" id="CHEBI:15378"/>
        <dbReference type="ChEBI" id="CHEBI:29033"/>
        <dbReference type="ChEBI" id="CHEBI:29034"/>
        <dbReference type="ChEBI" id="CHEBI:57540"/>
        <dbReference type="ChEBI" id="CHEBI:57945"/>
        <dbReference type="EC" id="1.6.2.2"/>
    </reaction>
</comment>
<dbReference type="Gene3D" id="3.40.50.80">
    <property type="entry name" value="Nucleotide-binding domain of ferredoxin-NADP reductase (FNR) module"/>
    <property type="match status" value="1"/>
</dbReference>
<evidence type="ECO:0000256" key="7">
    <source>
        <dbReference type="ARBA" id="ARBA00022787"/>
    </source>
</evidence>
<name>A0A8H3TUB2_9TREE</name>
<evidence type="ECO:0000259" key="17">
    <source>
        <dbReference type="PROSITE" id="PS51384"/>
    </source>
</evidence>
<evidence type="ECO:0000313" key="18">
    <source>
        <dbReference type="EMBL" id="GHJ87365.1"/>
    </source>
</evidence>
<keyword evidence="19" id="KW-1185">Reference proteome</keyword>
<dbReference type="EMBL" id="BLZA01000021">
    <property type="protein sequence ID" value="GHJ87365.1"/>
    <property type="molecule type" value="Genomic_DNA"/>
</dbReference>
<comment type="cofactor">
    <cofactor evidence="1 14 15">
        <name>FAD</name>
        <dbReference type="ChEBI" id="CHEBI:57692"/>
    </cofactor>
</comment>
<evidence type="ECO:0000256" key="10">
    <source>
        <dbReference type="ARBA" id="ARBA00023002"/>
    </source>
</evidence>
<accession>A0A8H3TUB2</accession>
<feature type="binding site" evidence="14">
    <location>
        <position position="156"/>
    </location>
    <ligand>
        <name>FAD</name>
        <dbReference type="ChEBI" id="CHEBI:57692"/>
    </ligand>
</feature>
<keyword evidence="12 16" id="KW-0472">Membrane</keyword>
<gene>
    <name evidence="18" type="ORF">NliqN6_3767</name>
</gene>
<reference evidence="18" key="1">
    <citation type="submission" date="2020-07" db="EMBL/GenBank/DDBJ databases">
        <title>Draft Genome Sequence of a Deep-Sea Yeast, Naganishia (Cryptococcus) liquefaciens strain N6.</title>
        <authorList>
            <person name="Han Y.W."/>
            <person name="Kajitani R."/>
            <person name="Morimoto H."/>
            <person name="Parhat M."/>
            <person name="Tsubouchi H."/>
            <person name="Bakenova O."/>
            <person name="Ogata M."/>
            <person name="Argunhan B."/>
            <person name="Aoki R."/>
            <person name="Kajiwara S."/>
            <person name="Itoh T."/>
            <person name="Iwasaki H."/>
        </authorList>
    </citation>
    <scope>NUCLEOTIDE SEQUENCE</scope>
    <source>
        <strain evidence="18">N6</strain>
    </source>
</reference>
<sequence>MDYVKQLVLKSGYVDADIINTPEGEKNLKVAVACLAGIVALAIYLAAGSASPPKKVLESPEVTLSTTEPHAMLPTITDWHRMRLVDKTALSHNTNLYVFEIPRPAGHVKGVHPEPVLGLPIGQHISVSAEIDGKNIVRSYTPTTLDGEDPGRFHLLVKAYEKGNISRYLSLLTVGQDVKIKGPKGKFTYTRDLADHLLMIAGGTGITPMYQIIKASLADDKDTTQIRLVYANVNEDDILLRKELDDLQAQSNGRFQVYYVLNNAPTGWTGGQGFITRDMIERYMPDGGVAARGKVLMCGPPPMMGAMKGHLEGIGYPKANTISKLEDQVFLF</sequence>
<dbReference type="SUPFAM" id="SSF52343">
    <property type="entry name" value="Ferredoxin reductase-like, C-terminal NADP-linked domain"/>
    <property type="match status" value="1"/>
</dbReference>
<dbReference type="EC" id="1.6.2.2" evidence="15"/>
<evidence type="ECO:0000256" key="12">
    <source>
        <dbReference type="ARBA" id="ARBA00023136"/>
    </source>
</evidence>
<dbReference type="SUPFAM" id="SSF63380">
    <property type="entry name" value="Riboflavin synthase domain-like"/>
    <property type="match status" value="1"/>
</dbReference>
<evidence type="ECO:0000256" key="15">
    <source>
        <dbReference type="RuleBase" id="RU361226"/>
    </source>
</evidence>
<dbReference type="InterPro" id="IPR008333">
    <property type="entry name" value="Cbr1-like_FAD-bd_dom"/>
</dbReference>
<evidence type="ECO:0000256" key="11">
    <source>
        <dbReference type="ARBA" id="ARBA00023027"/>
    </source>
</evidence>
<dbReference type="FunFam" id="3.40.50.80:FF:000019">
    <property type="entry name" value="NADH-cytochrome b5 reductase"/>
    <property type="match status" value="1"/>
</dbReference>
<evidence type="ECO:0000256" key="16">
    <source>
        <dbReference type="SAM" id="Phobius"/>
    </source>
</evidence>
<dbReference type="Proteomes" id="UP000620104">
    <property type="component" value="Unassembled WGS sequence"/>
</dbReference>
<keyword evidence="11 15" id="KW-0520">NAD</keyword>
<feature type="binding site" evidence="14">
    <location>
        <position position="165"/>
    </location>
    <ligand>
        <name>FAD</name>
        <dbReference type="ChEBI" id="CHEBI:57692"/>
    </ligand>
</feature>
<dbReference type="AlphaFoldDB" id="A0A8H3TUB2"/>
<dbReference type="Gene3D" id="2.40.30.10">
    <property type="entry name" value="Translation factors"/>
    <property type="match status" value="1"/>
</dbReference>
<evidence type="ECO:0000256" key="13">
    <source>
        <dbReference type="ARBA" id="ARBA00049138"/>
    </source>
</evidence>
<evidence type="ECO:0000256" key="14">
    <source>
        <dbReference type="PIRSR" id="PIRSR601834-1"/>
    </source>
</evidence>
<evidence type="ECO:0000256" key="3">
    <source>
        <dbReference type="ARBA" id="ARBA00005156"/>
    </source>
</evidence>
<proteinExistence type="inferred from homology"/>
<dbReference type="GO" id="GO:0005741">
    <property type="term" value="C:mitochondrial outer membrane"/>
    <property type="evidence" value="ECO:0007669"/>
    <property type="project" value="UniProtKB-SubCell"/>
</dbReference>
<feature type="domain" description="FAD-binding FR-type" evidence="17">
    <location>
        <begin position="77"/>
        <end position="190"/>
    </location>
</feature>
<dbReference type="InterPro" id="IPR017938">
    <property type="entry name" value="Riboflavin_synthase-like_b-brl"/>
</dbReference>
<evidence type="ECO:0000256" key="4">
    <source>
        <dbReference type="ARBA" id="ARBA00006105"/>
    </source>
</evidence>
<feature type="binding site" evidence="14">
    <location>
        <position position="166"/>
    </location>
    <ligand>
        <name>FAD</name>
        <dbReference type="ChEBI" id="CHEBI:57692"/>
    </ligand>
</feature>
<comment type="catalytic activity">
    <reaction evidence="13">
        <text>2 Fe(3+)-[Dph3] + NADH = 2 Fe(2+)-[Dph3] + NAD(+) + H(+)</text>
        <dbReference type="Rhea" id="RHEA:71231"/>
        <dbReference type="Rhea" id="RHEA-COMP:18002"/>
        <dbReference type="Rhea" id="RHEA-COMP:18003"/>
        <dbReference type="ChEBI" id="CHEBI:15378"/>
        <dbReference type="ChEBI" id="CHEBI:29033"/>
        <dbReference type="ChEBI" id="CHEBI:29034"/>
        <dbReference type="ChEBI" id="CHEBI:57540"/>
        <dbReference type="ChEBI" id="CHEBI:57945"/>
        <dbReference type="ChEBI" id="CHEBI:83228"/>
    </reaction>
    <physiologicalReaction direction="left-to-right" evidence="13">
        <dbReference type="Rhea" id="RHEA:71232"/>
    </physiologicalReaction>
</comment>
<feature type="binding site" evidence="14">
    <location>
        <position position="138"/>
    </location>
    <ligand>
        <name>FAD</name>
        <dbReference type="ChEBI" id="CHEBI:57692"/>
    </ligand>
</feature>
<dbReference type="PRINTS" id="PR00406">
    <property type="entry name" value="CYTB5RDTASE"/>
</dbReference>
<evidence type="ECO:0000256" key="2">
    <source>
        <dbReference type="ARBA" id="ARBA00004294"/>
    </source>
</evidence>
<dbReference type="Pfam" id="PF00970">
    <property type="entry name" value="FAD_binding_6"/>
    <property type="match status" value="1"/>
</dbReference>
<keyword evidence="6 16" id="KW-0812">Transmembrane</keyword>
<feature type="binding site" evidence="14">
    <location>
        <position position="158"/>
    </location>
    <ligand>
        <name>FAD</name>
        <dbReference type="ChEBI" id="CHEBI:57692"/>
    </ligand>
</feature>
<dbReference type="InterPro" id="IPR001834">
    <property type="entry name" value="CBR-like"/>
</dbReference>
<dbReference type="CDD" id="cd06183">
    <property type="entry name" value="cyt_b5_reduct_like"/>
    <property type="match status" value="1"/>
</dbReference>
<keyword evidence="7" id="KW-1000">Mitochondrion outer membrane</keyword>
<dbReference type="InterPro" id="IPR017927">
    <property type="entry name" value="FAD-bd_FR_type"/>
</dbReference>
<evidence type="ECO:0000256" key="9">
    <source>
        <dbReference type="ARBA" id="ARBA00022989"/>
    </source>
</evidence>
<evidence type="ECO:0000256" key="8">
    <source>
        <dbReference type="ARBA" id="ARBA00022827"/>
    </source>
</evidence>
<feature type="binding site" evidence="14">
    <location>
        <position position="207"/>
    </location>
    <ligand>
        <name>FAD</name>
        <dbReference type="ChEBI" id="CHEBI:57692"/>
    </ligand>
</feature>
<dbReference type="PANTHER" id="PTHR19370:SF184">
    <property type="entry name" value="NADH-CYTOCHROME B5 REDUCTASE-LIKE"/>
    <property type="match status" value="1"/>
</dbReference>